<dbReference type="AlphaFoldDB" id="A0A9W7Y101"/>
<evidence type="ECO:0000256" key="5">
    <source>
        <dbReference type="ARBA" id="ARBA00023136"/>
    </source>
</evidence>
<dbReference type="GO" id="GO:0043495">
    <property type="term" value="F:protein-membrane adaptor activity"/>
    <property type="evidence" value="ECO:0007669"/>
    <property type="project" value="InterPro"/>
</dbReference>
<dbReference type="InterPro" id="IPR045156">
    <property type="entry name" value="Vac8"/>
</dbReference>
<feature type="repeat" description="ARM" evidence="8">
    <location>
        <begin position="258"/>
        <end position="300"/>
    </location>
</feature>
<dbReference type="GO" id="GO:0000045">
    <property type="term" value="P:autophagosome assembly"/>
    <property type="evidence" value="ECO:0007669"/>
    <property type="project" value="TreeGrafter"/>
</dbReference>
<dbReference type="Pfam" id="PF05804">
    <property type="entry name" value="KAP"/>
    <property type="match status" value="1"/>
</dbReference>
<name>A0A9W7Y101_9FUNG</name>
<keyword evidence="3" id="KW-0926">Vacuole</keyword>
<dbReference type="InterPro" id="IPR011989">
    <property type="entry name" value="ARM-like"/>
</dbReference>
<dbReference type="SUPFAM" id="SSF48371">
    <property type="entry name" value="ARM repeat"/>
    <property type="match status" value="1"/>
</dbReference>
<evidence type="ECO:0000256" key="7">
    <source>
        <dbReference type="ARBA" id="ARBA00026209"/>
    </source>
</evidence>
<organism evidence="9 10">
    <name type="scientific">Coemansia erecta</name>
    <dbReference type="NCBI Taxonomy" id="147472"/>
    <lineage>
        <taxon>Eukaryota</taxon>
        <taxon>Fungi</taxon>
        <taxon>Fungi incertae sedis</taxon>
        <taxon>Zoopagomycota</taxon>
        <taxon>Kickxellomycotina</taxon>
        <taxon>Kickxellomycetes</taxon>
        <taxon>Kickxellales</taxon>
        <taxon>Kickxellaceae</taxon>
        <taxon>Coemansia</taxon>
    </lineage>
</organism>
<dbReference type="EMBL" id="JANBOJ010000135">
    <property type="protein sequence ID" value="KAJ1722018.1"/>
    <property type="molecule type" value="Genomic_DNA"/>
</dbReference>
<evidence type="ECO:0000256" key="4">
    <source>
        <dbReference type="ARBA" id="ARBA00022737"/>
    </source>
</evidence>
<evidence type="ECO:0000256" key="8">
    <source>
        <dbReference type="PROSITE-ProRule" id="PRU00259"/>
    </source>
</evidence>
<evidence type="ECO:0000313" key="9">
    <source>
        <dbReference type="EMBL" id="KAJ1722018.1"/>
    </source>
</evidence>
<feature type="repeat" description="ARM" evidence="8">
    <location>
        <begin position="215"/>
        <end position="252"/>
    </location>
</feature>
<gene>
    <name evidence="9" type="primary">VAC8_1</name>
    <name evidence="9" type="ORF">LPJ53_003513</name>
</gene>
<evidence type="ECO:0000256" key="2">
    <source>
        <dbReference type="ARBA" id="ARBA00005462"/>
    </source>
</evidence>
<dbReference type="PANTHER" id="PTHR47249:SF1">
    <property type="entry name" value="VACUOLAR PROTEIN 8"/>
    <property type="match status" value="1"/>
</dbReference>
<dbReference type="InterPro" id="IPR000225">
    <property type="entry name" value="Armadillo"/>
</dbReference>
<feature type="repeat" description="ARM" evidence="8">
    <location>
        <begin position="299"/>
        <end position="341"/>
    </location>
</feature>
<dbReference type="Gene3D" id="1.25.10.10">
    <property type="entry name" value="Leucine-rich Repeat Variant"/>
    <property type="match status" value="2"/>
</dbReference>
<dbReference type="PANTHER" id="PTHR47249">
    <property type="entry name" value="VACUOLAR PROTEIN 8"/>
    <property type="match status" value="1"/>
</dbReference>
<feature type="repeat" description="ARM" evidence="8">
    <location>
        <begin position="133"/>
        <end position="175"/>
    </location>
</feature>
<keyword evidence="5" id="KW-0472">Membrane</keyword>
<dbReference type="GO" id="GO:0071562">
    <property type="term" value="P:nucleus-vacuole junction assembly"/>
    <property type="evidence" value="ECO:0007669"/>
    <property type="project" value="InterPro"/>
</dbReference>
<dbReference type="FunFam" id="1.25.10.10:FF:000131">
    <property type="entry name" value="Vacuolar protein 8"/>
    <property type="match status" value="1"/>
</dbReference>
<comment type="similarity">
    <text evidence="2">Belongs to the beta-catenin family.</text>
</comment>
<feature type="repeat" description="ARM" evidence="8">
    <location>
        <begin position="174"/>
        <end position="216"/>
    </location>
</feature>
<dbReference type="Proteomes" id="UP001149813">
    <property type="component" value="Unassembled WGS sequence"/>
</dbReference>
<dbReference type="GO" id="GO:0000329">
    <property type="term" value="C:fungal-type vacuole membrane"/>
    <property type="evidence" value="ECO:0007669"/>
    <property type="project" value="TreeGrafter"/>
</dbReference>
<feature type="repeat" description="ARM" evidence="8">
    <location>
        <begin position="92"/>
        <end position="134"/>
    </location>
</feature>
<protein>
    <recommendedName>
        <fullName evidence="7">Vacuolar protein 8</fullName>
    </recommendedName>
</protein>
<comment type="caution">
    <text evidence="9">The sequence shown here is derived from an EMBL/GenBank/DDBJ whole genome shotgun (WGS) entry which is preliminary data.</text>
</comment>
<feature type="repeat" description="ARM" evidence="8">
    <location>
        <begin position="340"/>
        <end position="383"/>
    </location>
</feature>
<keyword evidence="6" id="KW-0449">Lipoprotein</keyword>
<evidence type="ECO:0000256" key="6">
    <source>
        <dbReference type="ARBA" id="ARBA00023288"/>
    </source>
</evidence>
<dbReference type="OrthoDB" id="7537227at2759"/>
<evidence type="ECO:0000313" key="10">
    <source>
        <dbReference type="Proteomes" id="UP001149813"/>
    </source>
</evidence>
<accession>A0A9W7Y101</accession>
<proteinExistence type="inferred from homology"/>
<reference evidence="9" key="1">
    <citation type="submission" date="2022-07" db="EMBL/GenBank/DDBJ databases">
        <title>Phylogenomic reconstructions and comparative analyses of Kickxellomycotina fungi.</title>
        <authorList>
            <person name="Reynolds N.K."/>
            <person name="Stajich J.E."/>
            <person name="Barry K."/>
            <person name="Grigoriev I.V."/>
            <person name="Crous P."/>
            <person name="Smith M.E."/>
        </authorList>
    </citation>
    <scope>NUCLEOTIDE SEQUENCE</scope>
    <source>
        <strain evidence="9">NBRC 32514</strain>
    </source>
</reference>
<keyword evidence="4" id="KW-0677">Repeat</keyword>
<keyword evidence="10" id="KW-1185">Reference proteome</keyword>
<evidence type="ECO:0000256" key="1">
    <source>
        <dbReference type="ARBA" id="ARBA00004592"/>
    </source>
</evidence>
<dbReference type="SMART" id="SM00185">
    <property type="entry name" value="ARM"/>
    <property type="match status" value="8"/>
</dbReference>
<sequence length="599" mass="65245">MGAACSSILTASACCQDNTHREDEPLLGDKERQAVNMLVELFERRTTVSFYEGEPLKALSTLVYSDIYHLQLSAATAFSEISEIDTRPVSREALEPILYLLQSPHIDVQHGASAALGNLAVNMENKLLIVRMGGLEPLIRQMLSPNVDAQINSVGCITNLATAEENKMRIAKSGALLPLTRLARSRDVRVQRNAAGALLNMTHSAEHRQQLISAGSVPVLVELLGTDDQELQYYATTALSNIAVDEGGRQLLWETQPTLVDALIRFVDASTIKVQCQAILTLRNLASDDQYQIQIVEHGGLDALLPLLQSAYDPLVISAAACLRNLSIHPDNEEHILSSGILPCLVNLITHTGSEEVQCHVISALRNLVANNDADKTPFAKAGLFEHIREVISDPHTSDVVMGEMVAALSVFVLDDSLWPYMVDDGYLELLIPLTHSESVDLQCNACAIISSMASKAGEISDRLVQVWDKPDGGLQSYLAAFVKIDEGMDPTLRSLAIWTVLMLLESGSPELVNLVTWHPSIVKNIKKIAEMGALDEERARHSAYASAGSAAGPRVSRAFEGEMFGDDADNGDEADDDIYNRMESLAQDVVALVHSLEH</sequence>
<dbReference type="PROSITE" id="PS50176">
    <property type="entry name" value="ARM_REPEAT"/>
    <property type="match status" value="7"/>
</dbReference>
<comment type="subcellular location">
    <subcellularLocation>
        <location evidence="1">Vacuole membrane</location>
        <topology evidence="1">Lipid-anchor</topology>
    </subcellularLocation>
</comment>
<dbReference type="InterPro" id="IPR016024">
    <property type="entry name" value="ARM-type_fold"/>
</dbReference>
<evidence type="ECO:0000256" key="3">
    <source>
        <dbReference type="ARBA" id="ARBA00022554"/>
    </source>
</evidence>